<organism evidence="5 6">
    <name type="scientific">Bacillus timonensis</name>
    <dbReference type="NCBI Taxonomy" id="1033734"/>
    <lineage>
        <taxon>Bacteria</taxon>
        <taxon>Bacillati</taxon>
        <taxon>Bacillota</taxon>
        <taxon>Bacilli</taxon>
        <taxon>Bacillales</taxon>
        <taxon>Bacillaceae</taxon>
        <taxon>Bacillus</taxon>
    </lineage>
</organism>
<sequence>MVTMKDVAKRANVSTATVSRVLRNFDSVKEESRTKVLEAMKELNYQPNLLGRYLRTNKTKTIFVVIPEISNYFHSVLNGIENIAIKHGYQVLIGNTQFNAEREYEYYNYLRQKKSDGMILFTSHTDKEFIEGLADQYSVVLAGDYFEGSNIPTVSIDDIGSARKATEYLIQLGHNRIAHITGRLYLKNSLDRISGYRQVVQEYQQYDPQLIQVGEGDYSYETGFVLTQKLLCLENPPDAIFAATDEMAIGAINAIKSNGLRVPEDLSVVGFNDNEIASVFNPSLTTVAQPQQKIGETAMELLISLLNDQPLPKSQLLLESKLVIRNSTRKK</sequence>
<evidence type="ECO:0000313" key="6">
    <source>
        <dbReference type="Proteomes" id="UP000306477"/>
    </source>
</evidence>
<dbReference type="OrthoDB" id="9796186at2"/>
<dbReference type="Proteomes" id="UP000306477">
    <property type="component" value="Unassembled WGS sequence"/>
</dbReference>
<dbReference type="AlphaFoldDB" id="A0A4V6RSV2"/>
<evidence type="ECO:0000256" key="2">
    <source>
        <dbReference type="ARBA" id="ARBA00023125"/>
    </source>
</evidence>
<dbReference type="Gene3D" id="3.40.50.2300">
    <property type="match status" value="2"/>
</dbReference>
<reference evidence="5 6" key="1">
    <citation type="journal article" date="2019" name="Indoor Air">
        <title>Impacts of indoor surface finishes on bacterial viability.</title>
        <authorList>
            <person name="Hu J."/>
            <person name="Maamar S.B."/>
            <person name="Glawe A.J."/>
            <person name="Gottel N."/>
            <person name="Gilbert J.A."/>
            <person name="Hartmann E.M."/>
        </authorList>
    </citation>
    <scope>NUCLEOTIDE SEQUENCE [LARGE SCALE GENOMIC DNA]</scope>
    <source>
        <strain evidence="5 6">AF060A6</strain>
    </source>
</reference>
<dbReference type="PROSITE" id="PS50932">
    <property type="entry name" value="HTH_LACI_2"/>
    <property type="match status" value="1"/>
</dbReference>
<keyword evidence="3" id="KW-0804">Transcription</keyword>
<dbReference type="InterPro" id="IPR010982">
    <property type="entry name" value="Lambda_DNA-bd_dom_sf"/>
</dbReference>
<dbReference type="InterPro" id="IPR028082">
    <property type="entry name" value="Peripla_BP_I"/>
</dbReference>
<dbReference type="CDD" id="cd06284">
    <property type="entry name" value="PBP1_LacI-like"/>
    <property type="match status" value="1"/>
</dbReference>
<dbReference type="SUPFAM" id="SSF47413">
    <property type="entry name" value="lambda repressor-like DNA-binding domains"/>
    <property type="match status" value="1"/>
</dbReference>
<dbReference type="InterPro" id="IPR000843">
    <property type="entry name" value="HTH_LacI"/>
</dbReference>
<keyword evidence="6" id="KW-1185">Reference proteome</keyword>
<dbReference type="PRINTS" id="PR00036">
    <property type="entry name" value="HTHLACI"/>
</dbReference>
<feature type="domain" description="HTH lacI-type" evidence="4">
    <location>
        <begin position="2"/>
        <end position="56"/>
    </location>
</feature>
<proteinExistence type="predicted"/>
<comment type="caution">
    <text evidence="5">The sequence shown here is derived from an EMBL/GenBank/DDBJ whole genome shotgun (WGS) entry which is preliminary data.</text>
</comment>
<accession>A0A4V6RSV2</accession>
<evidence type="ECO:0000259" key="4">
    <source>
        <dbReference type="PROSITE" id="PS50932"/>
    </source>
</evidence>
<dbReference type="EMBL" id="SLUB01000023">
    <property type="protein sequence ID" value="THE11853.1"/>
    <property type="molecule type" value="Genomic_DNA"/>
</dbReference>
<dbReference type="Gene3D" id="1.10.260.40">
    <property type="entry name" value="lambda repressor-like DNA-binding domains"/>
    <property type="match status" value="1"/>
</dbReference>
<protein>
    <submittedName>
        <fullName evidence="5">LacI family transcriptional regulator</fullName>
    </submittedName>
</protein>
<evidence type="ECO:0000256" key="1">
    <source>
        <dbReference type="ARBA" id="ARBA00023015"/>
    </source>
</evidence>
<evidence type="ECO:0000256" key="3">
    <source>
        <dbReference type="ARBA" id="ARBA00023163"/>
    </source>
</evidence>
<keyword evidence="2" id="KW-0238">DNA-binding</keyword>
<keyword evidence="1" id="KW-0805">Transcription regulation</keyword>
<dbReference type="SMART" id="SM00354">
    <property type="entry name" value="HTH_LACI"/>
    <property type="match status" value="1"/>
</dbReference>
<dbReference type="PANTHER" id="PTHR30146:SF109">
    <property type="entry name" value="HTH-TYPE TRANSCRIPTIONAL REGULATOR GALS"/>
    <property type="match status" value="1"/>
</dbReference>
<name>A0A4V6RSV2_9BACI</name>
<dbReference type="PROSITE" id="PS00356">
    <property type="entry name" value="HTH_LACI_1"/>
    <property type="match status" value="1"/>
</dbReference>
<dbReference type="Pfam" id="PF00356">
    <property type="entry name" value="LacI"/>
    <property type="match status" value="1"/>
</dbReference>
<dbReference type="GO" id="GO:0000976">
    <property type="term" value="F:transcription cis-regulatory region binding"/>
    <property type="evidence" value="ECO:0007669"/>
    <property type="project" value="TreeGrafter"/>
</dbReference>
<dbReference type="GO" id="GO:0003700">
    <property type="term" value="F:DNA-binding transcription factor activity"/>
    <property type="evidence" value="ECO:0007669"/>
    <property type="project" value="TreeGrafter"/>
</dbReference>
<dbReference type="Pfam" id="PF13377">
    <property type="entry name" value="Peripla_BP_3"/>
    <property type="match status" value="1"/>
</dbReference>
<dbReference type="SUPFAM" id="SSF53822">
    <property type="entry name" value="Periplasmic binding protein-like I"/>
    <property type="match status" value="1"/>
</dbReference>
<gene>
    <name evidence="5" type="ORF">E1I69_13275</name>
</gene>
<dbReference type="CDD" id="cd01392">
    <property type="entry name" value="HTH_LacI"/>
    <property type="match status" value="1"/>
</dbReference>
<dbReference type="InterPro" id="IPR046335">
    <property type="entry name" value="LacI/GalR-like_sensor"/>
</dbReference>
<evidence type="ECO:0000313" key="5">
    <source>
        <dbReference type="EMBL" id="THE11853.1"/>
    </source>
</evidence>
<dbReference type="PANTHER" id="PTHR30146">
    <property type="entry name" value="LACI-RELATED TRANSCRIPTIONAL REPRESSOR"/>
    <property type="match status" value="1"/>
</dbReference>
<dbReference type="RefSeq" id="WP_136380068.1">
    <property type="nucleotide sequence ID" value="NZ_SLUB01000023.1"/>
</dbReference>